<reference evidence="8" key="1">
    <citation type="journal article" date="2021" name="Elife">
        <title>Highly contiguous assemblies of 101 drosophilid genomes.</title>
        <authorList>
            <person name="Kim B.Y."/>
            <person name="Wang J.R."/>
            <person name="Miller D.E."/>
            <person name="Barmina O."/>
            <person name="Delaney E."/>
            <person name="Thompson A."/>
            <person name="Comeault A.A."/>
            <person name="Peede D."/>
            <person name="D'Agostino E.R."/>
            <person name="Pelaez J."/>
            <person name="Aguilar J.M."/>
            <person name="Haji D."/>
            <person name="Matsunaga T."/>
            <person name="Armstrong E.E."/>
            <person name="Zych M."/>
            <person name="Ogawa Y."/>
            <person name="Stamenkovic-Radak M."/>
            <person name="Jelic M."/>
            <person name="Veselinovic M.S."/>
            <person name="Tanaskovic M."/>
            <person name="Eric P."/>
            <person name="Gao J.J."/>
            <person name="Katoh T.K."/>
            <person name="Toda M.J."/>
            <person name="Watabe H."/>
            <person name="Watada M."/>
            <person name="Davis J.S."/>
            <person name="Moyle L.C."/>
            <person name="Manoli G."/>
            <person name="Bertolini E."/>
            <person name="Kostal V."/>
            <person name="Hawley R.S."/>
            <person name="Takahashi A."/>
            <person name="Jones C.D."/>
            <person name="Price D.K."/>
            <person name="Whiteman N."/>
            <person name="Kopp A."/>
            <person name="Matute D.R."/>
            <person name="Petrov D.A."/>
        </authorList>
    </citation>
    <scope>NUCLEOTIDE SEQUENCE [LARGE SCALE GENOMIC DNA]</scope>
</reference>
<evidence type="ECO:0000256" key="3">
    <source>
        <dbReference type="ARBA" id="ARBA00024195"/>
    </source>
</evidence>
<sequence>MYISFELLIFISIGFSSAFSDCELNEKCVELYKCPHLYNKNSDWKAIKHRQCGFHRHHKYICCPEPGYILPICGKWEKCVELYKCPHLYNEKTDWKAIKHRQCGFHGNEKYICCPEPGYVLPTETICGKLGPTYRITGGKEAQPKEIPWMALILYRNTRTLKPEQKTLCAGSLINNRYVLTAAHCVNRAYLLKDSKVWAVRLGEHKRFSNSDYRQMNGKMSKRIPPHLDIHVEHIIKHKDFDKSGNMENDIALLRLQVPVRYTKEISPICLLGGHISSKPYISTTLEIAGWGRTEKNIPSAVLMKSSIKEVNEVWCPTYYQFSQESQICAGGEGGRDTCKGDSGGPLMGTMGKIYEGFVYLYGITSYGDNDCGQNGRAGVYTKTKFFHDWIKYHLEP</sequence>
<keyword evidence="2" id="KW-1015">Disulfide bond</keyword>
<evidence type="ECO:0000313" key="7">
    <source>
        <dbReference type="EnsemblMetazoa" id="XP_044314973.1"/>
    </source>
</evidence>
<proteinExistence type="inferred from homology"/>
<dbReference type="InterPro" id="IPR001314">
    <property type="entry name" value="Peptidase_S1A"/>
</dbReference>
<dbReference type="PROSITE" id="PS50240">
    <property type="entry name" value="TRYPSIN_DOM"/>
    <property type="match status" value="1"/>
</dbReference>
<dbReference type="Proteomes" id="UP001652680">
    <property type="component" value="Unassembled WGS sequence"/>
</dbReference>
<feature type="chain" id="PRO_5046177217" description="Peptidase S1 domain-containing protein" evidence="5">
    <location>
        <begin position="19"/>
        <end position="397"/>
    </location>
</feature>
<dbReference type="EnsemblMetazoa" id="XM_044459038.1">
    <property type="protein sequence ID" value="XP_044314973.1"/>
    <property type="gene ID" value="LOC108053623"/>
</dbReference>
<feature type="domain" description="Peptidase S1" evidence="6">
    <location>
        <begin position="136"/>
        <end position="396"/>
    </location>
</feature>
<dbReference type="InterPro" id="IPR018114">
    <property type="entry name" value="TRYPSIN_HIS"/>
</dbReference>
<dbReference type="PROSITE" id="PS00135">
    <property type="entry name" value="TRYPSIN_SER"/>
    <property type="match status" value="1"/>
</dbReference>
<dbReference type="SUPFAM" id="SSF50494">
    <property type="entry name" value="Trypsin-like serine proteases"/>
    <property type="match status" value="1"/>
</dbReference>
<name>A0ABM5J811_DRORH</name>
<dbReference type="PRINTS" id="PR00722">
    <property type="entry name" value="CHYMOTRYPSIN"/>
</dbReference>
<dbReference type="Pfam" id="PF00089">
    <property type="entry name" value="Trypsin"/>
    <property type="match status" value="1"/>
</dbReference>
<evidence type="ECO:0000256" key="5">
    <source>
        <dbReference type="SAM" id="SignalP"/>
    </source>
</evidence>
<organism evidence="7 8">
    <name type="scientific">Drosophila rhopaloa</name>
    <name type="common">Fruit fly</name>
    <dbReference type="NCBI Taxonomy" id="1041015"/>
    <lineage>
        <taxon>Eukaryota</taxon>
        <taxon>Metazoa</taxon>
        <taxon>Ecdysozoa</taxon>
        <taxon>Arthropoda</taxon>
        <taxon>Hexapoda</taxon>
        <taxon>Insecta</taxon>
        <taxon>Pterygota</taxon>
        <taxon>Neoptera</taxon>
        <taxon>Endopterygota</taxon>
        <taxon>Diptera</taxon>
        <taxon>Brachycera</taxon>
        <taxon>Muscomorpha</taxon>
        <taxon>Ephydroidea</taxon>
        <taxon>Drosophilidae</taxon>
        <taxon>Drosophila</taxon>
        <taxon>Sophophora</taxon>
    </lineage>
</organism>
<accession>A0ABM5J811</accession>
<dbReference type="InterPro" id="IPR009003">
    <property type="entry name" value="Peptidase_S1_PA"/>
</dbReference>
<keyword evidence="4" id="KW-0720">Serine protease</keyword>
<dbReference type="InterPro" id="IPR043504">
    <property type="entry name" value="Peptidase_S1_PA_chymotrypsin"/>
</dbReference>
<dbReference type="InterPro" id="IPR001254">
    <property type="entry name" value="Trypsin_dom"/>
</dbReference>
<evidence type="ECO:0000256" key="4">
    <source>
        <dbReference type="RuleBase" id="RU363034"/>
    </source>
</evidence>
<dbReference type="RefSeq" id="XP_044314973.1">
    <property type="nucleotide sequence ID" value="XM_044459038.1"/>
</dbReference>
<reference evidence="7" key="2">
    <citation type="submission" date="2025-05" db="UniProtKB">
        <authorList>
            <consortium name="EnsemblMetazoa"/>
        </authorList>
    </citation>
    <scope>IDENTIFICATION</scope>
</reference>
<dbReference type="SMART" id="SM00020">
    <property type="entry name" value="Tryp_SPc"/>
    <property type="match status" value="1"/>
</dbReference>
<evidence type="ECO:0000259" key="6">
    <source>
        <dbReference type="PROSITE" id="PS50240"/>
    </source>
</evidence>
<dbReference type="PROSITE" id="PS00134">
    <property type="entry name" value="TRYPSIN_HIS"/>
    <property type="match status" value="1"/>
</dbReference>
<evidence type="ECO:0000256" key="2">
    <source>
        <dbReference type="ARBA" id="ARBA00023157"/>
    </source>
</evidence>
<keyword evidence="4" id="KW-0645">Protease</keyword>
<dbReference type="CDD" id="cd00190">
    <property type="entry name" value="Tryp_SPc"/>
    <property type="match status" value="1"/>
</dbReference>
<keyword evidence="4" id="KW-0378">Hydrolase</keyword>
<comment type="similarity">
    <text evidence="3">Belongs to the peptidase S1 family. CLIP subfamily.</text>
</comment>
<dbReference type="GeneID" id="108053623"/>
<feature type="signal peptide" evidence="5">
    <location>
        <begin position="1"/>
        <end position="18"/>
    </location>
</feature>
<protein>
    <recommendedName>
        <fullName evidence="6">Peptidase S1 domain-containing protein</fullName>
    </recommendedName>
</protein>
<keyword evidence="8" id="KW-1185">Reference proteome</keyword>
<evidence type="ECO:0000256" key="1">
    <source>
        <dbReference type="ARBA" id="ARBA00022729"/>
    </source>
</evidence>
<dbReference type="SMART" id="SM00680">
    <property type="entry name" value="CLIP"/>
    <property type="match status" value="2"/>
</dbReference>
<dbReference type="InterPro" id="IPR033116">
    <property type="entry name" value="TRYPSIN_SER"/>
</dbReference>
<keyword evidence="1 5" id="KW-0732">Signal</keyword>
<dbReference type="PANTHER" id="PTHR24256">
    <property type="entry name" value="TRYPTASE-RELATED"/>
    <property type="match status" value="1"/>
</dbReference>
<dbReference type="InterPro" id="IPR051487">
    <property type="entry name" value="Ser/Thr_Proteases_Immune/Dev"/>
</dbReference>
<evidence type="ECO:0000313" key="8">
    <source>
        <dbReference type="Proteomes" id="UP001652680"/>
    </source>
</evidence>
<dbReference type="InterPro" id="IPR022700">
    <property type="entry name" value="CLIP"/>
</dbReference>
<dbReference type="Gene3D" id="2.40.10.10">
    <property type="entry name" value="Trypsin-like serine proteases"/>
    <property type="match status" value="2"/>
</dbReference>